<organism evidence="1 2">
    <name type="scientific">Mucuna pruriens</name>
    <name type="common">Velvet bean</name>
    <name type="synonym">Dolichos pruriens</name>
    <dbReference type="NCBI Taxonomy" id="157652"/>
    <lineage>
        <taxon>Eukaryota</taxon>
        <taxon>Viridiplantae</taxon>
        <taxon>Streptophyta</taxon>
        <taxon>Embryophyta</taxon>
        <taxon>Tracheophyta</taxon>
        <taxon>Spermatophyta</taxon>
        <taxon>Magnoliopsida</taxon>
        <taxon>eudicotyledons</taxon>
        <taxon>Gunneridae</taxon>
        <taxon>Pentapetalae</taxon>
        <taxon>rosids</taxon>
        <taxon>fabids</taxon>
        <taxon>Fabales</taxon>
        <taxon>Fabaceae</taxon>
        <taxon>Papilionoideae</taxon>
        <taxon>50 kb inversion clade</taxon>
        <taxon>NPAAA clade</taxon>
        <taxon>indigoferoid/millettioid clade</taxon>
        <taxon>Phaseoleae</taxon>
        <taxon>Mucuna</taxon>
    </lineage>
</organism>
<evidence type="ECO:0000313" key="2">
    <source>
        <dbReference type="Proteomes" id="UP000257109"/>
    </source>
</evidence>
<dbReference type="AlphaFoldDB" id="A0A371FW15"/>
<proteinExistence type="predicted"/>
<dbReference type="Gene3D" id="3.30.70.270">
    <property type="match status" value="1"/>
</dbReference>
<dbReference type="InterPro" id="IPR043502">
    <property type="entry name" value="DNA/RNA_pol_sf"/>
</dbReference>
<dbReference type="EMBL" id="QJKJ01007619">
    <property type="protein sequence ID" value="RDX82525.1"/>
    <property type="molecule type" value="Genomic_DNA"/>
</dbReference>
<dbReference type="Proteomes" id="UP000257109">
    <property type="component" value="Unassembled WGS sequence"/>
</dbReference>
<feature type="non-terminal residue" evidence="1">
    <location>
        <position position="1"/>
    </location>
</feature>
<dbReference type="SUPFAM" id="SSF56672">
    <property type="entry name" value="DNA/RNA polymerases"/>
    <property type="match status" value="1"/>
</dbReference>
<dbReference type="InterPro" id="IPR043128">
    <property type="entry name" value="Rev_trsase/Diguanyl_cyclase"/>
</dbReference>
<sequence>MPFGFTSTSSTFMRLMNHVLRSLIGRCVVLLCMYMVGSQGVQVDEEKVKAYPNGPSKNV</sequence>
<accession>A0A371FW15</accession>
<name>A0A371FW15_MUCPR</name>
<gene>
    <name evidence="1" type="ORF">CR513_36675</name>
</gene>
<evidence type="ECO:0000313" key="1">
    <source>
        <dbReference type="EMBL" id="RDX82525.1"/>
    </source>
</evidence>
<comment type="caution">
    <text evidence="1">The sequence shown here is derived from an EMBL/GenBank/DDBJ whole genome shotgun (WGS) entry which is preliminary data.</text>
</comment>
<protein>
    <submittedName>
        <fullName evidence="1">Uncharacterized protein</fullName>
    </submittedName>
</protein>
<keyword evidence="2" id="KW-1185">Reference proteome</keyword>
<dbReference type="OrthoDB" id="437338at2759"/>
<reference evidence="1" key="1">
    <citation type="submission" date="2018-05" db="EMBL/GenBank/DDBJ databases">
        <title>Draft genome of Mucuna pruriens seed.</title>
        <authorList>
            <person name="Nnadi N.E."/>
            <person name="Vos R."/>
            <person name="Hasami M.H."/>
            <person name="Devisetty U.K."/>
            <person name="Aguiy J.C."/>
        </authorList>
    </citation>
    <scope>NUCLEOTIDE SEQUENCE [LARGE SCALE GENOMIC DNA]</scope>
    <source>
        <strain evidence="1">JCA_2017</strain>
    </source>
</reference>